<dbReference type="InterPro" id="IPR000408">
    <property type="entry name" value="Reg_chr_condens"/>
</dbReference>
<feature type="compositionally biased region" description="Basic and acidic residues" evidence="3">
    <location>
        <begin position="1158"/>
        <end position="1170"/>
    </location>
</feature>
<dbReference type="EMBL" id="DS989829">
    <property type="protein sequence ID" value="EFR04969.1"/>
    <property type="molecule type" value="Genomic_DNA"/>
</dbReference>
<proteinExistence type="predicted"/>
<dbReference type="SMART" id="SM00225">
    <property type="entry name" value="BTB"/>
    <property type="match status" value="1"/>
</dbReference>
<name>E4V4P5_ARTGP</name>
<dbReference type="Gene3D" id="1.25.40.20">
    <property type="entry name" value="Ankyrin repeat-containing domain"/>
    <property type="match status" value="1"/>
</dbReference>
<feature type="compositionally biased region" description="Polar residues" evidence="3">
    <location>
        <begin position="1266"/>
        <end position="1281"/>
    </location>
</feature>
<feature type="compositionally biased region" description="Low complexity" evidence="3">
    <location>
        <begin position="1249"/>
        <end position="1262"/>
    </location>
</feature>
<dbReference type="Proteomes" id="UP000002669">
    <property type="component" value="Unassembled WGS sequence"/>
</dbReference>
<feature type="compositionally biased region" description="Polar residues" evidence="3">
    <location>
        <begin position="1234"/>
        <end position="1246"/>
    </location>
</feature>
<evidence type="ECO:0000256" key="3">
    <source>
        <dbReference type="SAM" id="MobiDB-lite"/>
    </source>
</evidence>
<dbReference type="PROSITE" id="PS50097">
    <property type="entry name" value="BTB"/>
    <property type="match status" value="1"/>
</dbReference>
<feature type="compositionally biased region" description="Low complexity" evidence="3">
    <location>
        <begin position="581"/>
        <end position="591"/>
    </location>
</feature>
<feature type="region of interest" description="Disordered" evidence="3">
    <location>
        <begin position="1529"/>
        <end position="1655"/>
    </location>
</feature>
<dbReference type="Pfam" id="PF00651">
    <property type="entry name" value="BTB"/>
    <property type="match status" value="1"/>
</dbReference>
<feature type="compositionally biased region" description="Basic and acidic residues" evidence="3">
    <location>
        <begin position="1217"/>
        <end position="1228"/>
    </location>
</feature>
<feature type="region of interest" description="Disordered" evidence="3">
    <location>
        <begin position="1158"/>
        <end position="1200"/>
    </location>
</feature>
<feature type="domain" description="BTB" evidence="4">
    <location>
        <begin position="922"/>
        <end position="998"/>
    </location>
</feature>
<feature type="compositionally biased region" description="Polar residues" evidence="3">
    <location>
        <begin position="1428"/>
        <end position="1439"/>
    </location>
</feature>
<dbReference type="STRING" id="535722.E4V4P5"/>
<feature type="region of interest" description="Disordered" evidence="3">
    <location>
        <begin position="198"/>
        <end position="222"/>
    </location>
</feature>
<dbReference type="Gene3D" id="3.30.710.10">
    <property type="entry name" value="Potassium Channel Kv1.1, Chain A"/>
    <property type="match status" value="2"/>
</dbReference>
<dbReference type="HOGENOM" id="CLU_002285_0_0_1"/>
<dbReference type="RefSeq" id="XP_003169804.1">
    <property type="nucleotide sequence ID" value="XM_003169756.1"/>
</dbReference>
<dbReference type="PANTHER" id="PTHR22872">
    <property type="entry name" value="BTK-BINDING PROTEIN-RELATED"/>
    <property type="match status" value="1"/>
</dbReference>
<feature type="compositionally biased region" description="Low complexity" evidence="3">
    <location>
        <begin position="1464"/>
        <end position="1479"/>
    </location>
</feature>
<dbReference type="InParanoid" id="E4V4P5"/>
<feature type="repeat" description="RCC1" evidence="2">
    <location>
        <begin position="378"/>
        <end position="442"/>
    </location>
</feature>
<dbReference type="InterPro" id="IPR051625">
    <property type="entry name" value="Signaling_Regulatory_Domain"/>
</dbReference>
<dbReference type="SUPFAM" id="SSF54695">
    <property type="entry name" value="POZ domain"/>
    <property type="match status" value="1"/>
</dbReference>
<accession>E4V4P5</accession>
<dbReference type="Pfam" id="PF13540">
    <property type="entry name" value="RCC1_2"/>
    <property type="match status" value="1"/>
</dbReference>
<dbReference type="SUPFAM" id="SSF50985">
    <property type="entry name" value="RCC1/BLIP-II"/>
    <property type="match status" value="1"/>
</dbReference>
<gene>
    <name evidence="5" type="ORF">MGYG_07971</name>
</gene>
<keyword evidence="1" id="KW-0677">Repeat</keyword>
<feature type="compositionally biased region" description="Basic and acidic residues" evidence="3">
    <location>
        <begin position="1529"/>
        <end position="1547"/>
    </location>
</feature>
<sequence length="1655" mass="181665">MSWQLLHFFLRDDVDAFSRLLAGATFTTAPAPPGTNASSSNTNNAYKNSSAVIGASSLSYGSPTAFSKHRRKSSISFSFSPADRQALANTTLTRNDINARDKHGRTLMHLIASSDKESAYGFASALLAVPVPFLDIYIQDAESGWTCLHRALYAGNISIAQAILHRDGSGGLVKIKDREGNSPFEVFHSSVVYDTPVDTRKAQDDSEDEESVEADDEVGGEQYGNVKSVAPRVSLDGDELFTFGSNKNLSLGVGDSDDRQFPERITLPRSEALIHRFYEEKYEDSPESETPEEIPFLVRATPLIVQDVAMSKLHTAILTTDPCSNLYMCGFGPGGRLGTGHEGTSFSPVCVDSGAIAGKRITSVALGLDHTIAISDQGEVFSWGSNKHGQLGYTLPKTKPTASSPNDVPTQLSPRQIFNPFKRDRILGAAASSIHSAVFTSSALYTFGRNDGQLGLMDADARSLTTQPIPRKVGASLFSVPISSVCAIERATVVLLENHEVWVFTHYGYSRLIFPLTVSVSNFIRSSFMATRYGAGEIYVTKIRAGGNTICALSNGGEVFTVSVPGRREEERDRDGSKQMSTSASASASTTNPAKIRNSLPQPTRTWAVKKSHMAVCDVDVGQDGSIIICTKSGTAWLKERRAGIKPTVTAVAAGKEYKFARVPNISRAVGVRSNAFGAYAVIQRTCDVARRNILVDEPRLRADIRPLIPFGEIIEIINEGQGRIDIRKPISPYKSKDADEGADVDVEKEMSSLLDTQIASSSLSSPSIAWLSTSLSDTRIPVHEFMLSSRSPILRNALSTFRKEYYFSLPGAMSIEYDKAGQVHLLLTNISFLALFNLAVYLYTDRLYDVWLRNRNDKKQTDATLANAALYRQVRIEVLKLAAALDMSGLERAARIMTQPATSLPNDMATAIKDTSFFDTADVLIELSGDEEVKAHSHILYSRCTFFDGLFRGRAGGRWLHARVSGTEREVPEPIHVDLSHVEPSVWDFVMRYLYSDIDEELFDNVNVSNTDAFMDIVIDVLSVANELMIDRLAQICQRRLSTFVTIQNVCQLLNAVMPCSVKEFKRAALEFICFNLEIMLEHRLLDELDPDLRWELDQMCQDKQLTSQPISRGRNPASFLAERYPEVVPLIEQDKNCRVDAMKLRSHLHEDEVRDTMLRPGSLERDKTSMSPLSRKGKQVGIITPPSDKPPVVASPTLVPKRSVGDLIFQMDDEPSLHTDGRRGDSLRPTPAGSSRGSPRNQPQPSTPGSGPSLGLDLGPATFPQLSGKPSYTNLQPSRAMSKVKDIPQAQSTSSINHSITPNSPPAKAPWSSITPTKTRAGLRDIMAETNNLSTPPYRIEGVSRPEAEATRNFSPKLSQKERKKLKQQQMAAEQEHNAISNTPIWQIPQSPNLKPTKADTDVDATSVPARAATPKAPLTLRQTVAGSNATPGSSVSPHIKPTYPQTPPRTQVSKSMVINASQTKSSASPSVSAGPGTSQISLATILLQQQTEKDEIHEAATAKHNLHDIQIEQEFQEWWDQESKRVMQEEQAAETKAKLESEKARSKRGSSQQRWWEGTRKGGGQSRPNTTRAVEGSTSRPAGAEATSTARPVANNQAGHPHSQSRTSVHTDDKDKKRHSDRDRGRGRHRGTPRTRRWNSSCPKRLISSSVA</sequence>
<dbReference type="PANTHER" id="PTHR22872:SF2">
    <property type="entry name" value="INHIBITOR OF BRUTON TYROSINE KINASE"/>
    <property type="match status" value="1"/>
</dbReference>
<feature type="repeat" description="RCC1" evidence="2">
    <location>
        <begin position="238"/>
        <end position="321"/>
    </location>
</feature>
<feature type="region of interest" description="Disordered" evidence="3">
    <location>
        <begin position="1428"/>
        <end position="1479"/>
    </location>
</feature>
<feature type="region of interest" description="Disordered" evidence="3">
    <location>
        <begin position="564"/>
        <end position="602"/>
    </location>
</feature>
<keyword evidence="6" id="KW-1185">Reference proteome</keyword>
<feature type="compositionally biased region" description="Basic and acidic residues" evidence="3">
    <location>
        <begin position="1612"/>
        <end position="1627"/>
    </location>
</feature>
<dbReference type="OrthoDB" id="1893551at2759"/>
<feature type="compositionally biased region" description="Basic and acidic residues" evidence="3">
    <location>
        <begin position="566"/>
        <end position="577"/>
    </location>
</feature>
<feature type="repeat" description="RCC1" evidence="2">
    <location>
        <begin position="324"/>
        <end position="377"/>
    </location>
</feature>
<dbReference type="eggNOG" id="KOG0783">
    <property type="taxonomic scope" value="Eukaryota"/>
</dbReference>
<evidence type="ECO:0000259" key="4">
    <source>
        <dbReference type="PROSITE" id="PS50097"/>
    </source>
</evidence>
<evidence type="ECO:0000256" key="1">
    <source>
        <dbReference type="ARBA" id="ARBA00022737"/>
    </source>
</evidence>
<dbReference type="SUPFAM" id="SSF48403">
    <property type="entry name" value="Ankyrin repeat"/>
    <property type="match status" value="1"/>
</dbReference>
<dbReference type="OMA" id="FEFVLRY"/>
<feature type="compositionally biased region" description="Basic residues" evidence="3">
    <location>
        <begin position="1628"/>
        <end position="1640"/>
    </location>
</feature>
<feature type="region of interest" description="Disordered" evidence="3">
    <location>
        <begin position="1214"/>
        <end position="1317"/>
    </location>
</feature>
<organism evidence="6">
    <name type="scientific">Arthroderma gypseum (strain ATCC MYA-4604 / CBS 118893)</name>
    <name type="common">Microsporum gypseum</name>
    <dbReference type="NCBI Taxonomy" id="535722"/>
    <lineage>
        <taxon>Eukaryota</taxon>
        <taxon>Fungi</taxon>
        <taxon>Dikarya</taxon>
        <taxon>Ascomycota</taxon>
        <taxon>Pezizomycotina</taxon>
        <taxon>Eurotiomycetes</taxon>
        <taxon>Eurotiomycetidae</taxon>
        <taxon>Onygenales</taxon>
        <taxon>Arthrodermataceae</taxon>
        <taxon>Nannizzia</taxon>
    </lineage>
</organism>
<dbReference type="InterPro" id="IPR036770">
    <property type="entry name" value="Ankyrin_rpt-contain_sf"/>
</dbReference>
<evidence type="ECO:0000313" key="6">
    <source>
        <dbReference type="Proteomes" id="UP000002669"/>
    </source>
</evidence>
<feature type="compositionally biased region" description="Polar residues" evidence="3">
    <location>
        <begin position="1451"/>
        <end position="1463"/>
    </location>
</feature>
<dbReference type="InterPro" id="IPR011333">
    <property type="entry name" value="SKP1/BTB/POZ_sf"/>
</dbReference>
<feature type="compositionally biased region" description="Polar residues" evidence="3">
    <location>
        <begin position="1371"/>
        <end position="1396"/>
    </location>
</feature>
<dbReference type="InterPro" id="IPR000210">
    <property type="entry name" value="BTB/POZ_dom"/>
</dbReference>
<feature type="compositionally biased region" description="Acidic residues" evidence="3">
    <location>
        <begin position="205"/>
        <end position="219"/>
    </location>
</feature>
<dbReference type="PROSITE" id="PS50012">
    <property type="entry name" value="RCC1_3"/>
    <property type="match status" value="3"/>
</dbReference>
<feature type="compositionally biased region" description="Polar residues" evidence="3">
    <location>
        <begin position="1569"/>
        <end position="1611"/>
    </location>
</feature>
<feature type="compositionally biased region" description="Polar residues" evidence="3">
    <location>
        <begin position="1291"/>
        <end position="1304"/>
    </location>
</feature>
<dbReference type="VEuPathDB" id="FungiDB:MGYG_07971"/>
<evidence type="ECO:0000313" key="5">
    <source>
        <dbReference type="EMBL" id="EFR04969.1"/>
    </source>
</evidence>
<feature type="compositionally biased region" description="Polar residues" evidence="3">
    <location>
        <begin position="1641"/>
        <end position="1655"/>
    </location>
</feature>
<dbReference type="InterPro" id="IPR009091">
    <property type="entry name" value="RCC1/BLIP-II"/>
</dbReference>
<dbReference type="Gene3D" id="2.130.10.30">
    <property type="entry name" value="Regulator of chromosome condensation 1/beta-lactamase-inhibitor protein II"/>
    <property type="match status" value="1"/>
</dbReference>
<evidence type="ECO:0000256" key="2">
    <source>
        <dbReference type="PROSITE-ProRule" id="PRU00235"/>
    </source>
</evidence>
<dbReference type="GeneID" id="10025036"/>
<feature type="region of interest" description="Disordered" evidence="3">
    <location>
        <begin position="1371"/>
        <end position="1409"/>
    </location>
</feature>
<reference evidence="6" key="1">
    <citation type="journal article" date="2012" name="MBio">
        <title>Comparative genome analysis of Trichophyton rubrum and related dermatophytes reveals candidate genes involved in infection.</title>
        <authorList>
            <person name="Martinez D.A."/>
            <person name="Oliver B.G."/>
            <person name="Graeser Y."/>
            <person name="Goldberg J.M."/>
            <person name="Li W."/>
            <person name="Martinez-Rossi N.M."/>
            <person name="Monod M."/>
            <person name="Shelest E."/>
            <person name="Barton R.C."/>
            <person name="Birch E."/>
            <person name="Brakhage A.A."/>
            <person name="Chen Z."/>
            <person name="Gurr S.J."/>
            <person name="Heiman D."/>
            <person name="Heitman J."/>
            <person name="Kosti I."/>
            <person name="Rossi A."/>
            <person name="Saif S."/>
            <person name="Samalova M."/>
            <person name="Saunders C.W."/>
            <person name="Shea T."/>
            <person name="Summerbell R.C."/>
            <person name="Xu J."/>
            <person name="Young S."/>
            <person name="Zeng Q."/>
            <person name="Birren B.W."/>
            <person name="Cuomo C.A."/>
            <person name="White T.C."/>
        </authorList>
    </citation>
    <scope>NUCLEOTIDE SEQUENCE [LARGE SCALE GENOMIC DNA]</scope>
    <source>
        <strain evidence="6">ATCC MYA-4604 / CBS 118893</strain>
    </source>
</reference>
<protein>
    <submittedName>
        <fullName evidence="5">BTB/POZ domain-containing protein 1</fullName>
    </submittedName>
</protein>